<protein>
    <submittedName>
        <fullName evidence="1">11386_t:CDS:1</fullName>
    </submittedName>
</protein>
<dbReference type="Proteomes" id="UP000789366">
    <property type="component" value="Unassembled WGS sequence"/>
</dbReference>
<feature type="non-terminal residue" evidence="1">
    <location>
        <position position="1"/>
    </location>
</feature>
<organism evidence="1 2">
    <name type="scientific">Cetraspora pellucida</name>
    <dbReference type="NCBI Taxonomy" id="1433469"/>
    <lineage>
        <taxon>Eukaryota</taxon>
        <taxon>Fungi</taxon>
        <taxon>Fungi incertae sedis</taxon>
        <taxon>Mucoromycota</taxon>
        <taxon>Glomeromycotina</taxon>
        <taxon>Glomeromycetes</taxon>
        <taxon>Diversisporales</taxon>
        <taxon>Gigasporaceae</taxon>
        <taxon>Cetraspora</taxon>
    </lineage>
</organism>
<reference evidence="1" key="1">
    <citation type="submission" date="2021-06" db="EMBL/GenBank/DDBJ databases">
        <authorList>
            <person name="Kallberg Y."/>
            <person name="Tangrot J."/>
            <person name="Rosling A."/>
        </authorList>
    </citation>
    <scope>NUCLEOTIDE SEQUENCE</scope>
    <source>
        <strain evidence="1">28 12/20/2015</strain>
    </source>
</reference>
<dbReference type="EMBL" id="CAJVPW010000983">
    <property type="protein sequence ID" value="CAG8471595.1"/>
    <property type="molecule type" value="Genomic_DNA"/>
</dbReference>
<name>A0ACA9KG13_9GLOM</name>
<evidence type="ECO:0000313" key="2">
    <source>
        <dbReference type="Proteomes" id="UP000789366"/>
    </source>
</evidence>
<evidence type="ECO:0000313" key="1">
    <source>
        <dbReference type="EMBL" id="CAG8471595.1"/>
    </source>
</evidence>
<comment type="caution">
    <text evidence="1">The sequence shown here is derived from an EMBL/GenBank/DDBJ whole genome shotgun (WGS) entry which is preliminary data.</text>
</comment>
<keyword evidence="2" id="KW-1185">Reference proteome</keyword>
<accession>A0ACA9KG13</accession>
<proteinExistence type="predicted"/>
<gene>
    <name evidence="1" type="ORF">SPELUC_LOCUS1720</name>
</gene>
<sequence>HLAEIFPEVELAANEDLAIQEVHISEIVTAQCEAQEIINLTDSSNIQQLAQDYLDNDEFIATEKVMDDNRIIELISNSDVEENNDNPVEEEEPRITFTEVKKNINLLLKFIRQQSLQPDSFIKETDETFFRDFLSRTHRASTRLIKQGTLEDFLTSK</sequence>